<organism evidence="2 3">
    <name type="scientific">Stylosanthes scabra</name>
    <dbReference type="NCBI Taxonomy" id="79078"/>
    <lineage>
        <taxon>Eukaryota</taxon>
        <taxon>Viridiplantae</taxon>
        <taxon>Streptophyta</taxon>
        <taxon>Embryophyta</taxon>
        <taxon>Tracheophyta</taxon>
        <taxon>Spermatophyta</taxon>
        <taxon>Magnoliopsida</taxon>
        <taxon>eudicotyledons</taxon>
        <taxon>Gunneridae</taxon>
        <taxon>Pentapetalae</taxon>
        <taxon>rosids</taxon>
        <taxon>fabids</taxon>
        <taxon>Fabales</taxon>
        <taxon>Fabaceae</taxon>
        <taxon>Papilionoideae</taxon>
        <taxon>50 kb inversion clade</taxon>
        <taxon>dalbergioids sensu lato</taxon>
        <taxon>Dalbergieae</taxon>
        <taxon>Pterocarpus clade</taxon>
        <taxon>Stylosanthes</taxon>
    </lineage>
</organism>
<accession>A0ABU6YPY9</accession>
<proteinExistence type="predicted"/>
<reference evidence="2 3" key="1">
    <citation type="journal article" date="2023" name="Plants (Basel)">
        <title>Bridging the Gap: Combining Genomics and Transcriptomics Approaches to Understand Stylosanthes scabra, an Orphan Legume from the Brazilian Caatinga.</title>
        <authorList>
            <person name="Ferreira-Neto J.R.C."/>
            <person name="da Silva M.D."/>
            <person name="Binneck E."/>
            <person name="de Melo N.F."/>
            <person name="da Silva R.H."/>
            <person name="de Melo A.L.T.M."/>
            <person name="Pandolfi V."/>
            <person name="Bustamante F.O."/>
            <person name="Brasileiro-Vidal A.C."/>
            <person name="Benko-Iseppon A.M."/>
        </authorList>
    </citation>
    <scope>NUCLEOTIDE SEQUENCE [LARGE SCALE GENOMIC DNA]</scope>
    <source>
        <tissue evidence="2">Leaves</tissue>
    </source>
</reference>
<name>A0ABU6YPY9_9FABA</name>
<evidence type="ECO:0000313" key="2">
    <source>
        <dbReference type="EMBL" id="MED6211334.1"/>
    </source>
</evidence>
<evidence type="ECO:0000256" key="1">
    <source>
        <dbReference type="SAM" id="MobiDB-lite"/>
    </source>
</evidence>
<feature type="region of interest" description="Disordered" evidence="1">
    <location>
        <begin position="36"/>
        <end position="82"/>
    </location>
</feature>
<feature type="non-terminal residue" evidence="2">
    <location>
        <position position="1"/>
    </location>
</feature>
<evidence type="ECO:0000313" key="3">
    <source>
        <dbReference type="Proteomes" id="UP001341840"/>
    </source>
</evidence>
<dbReference type="Proteomes" id="UP001341840">
    <property type="component" value="Unassembled WGS sequence"/>
</dbReference>
<protein>
    <submittedName>
        <fullName evidence="2">Uncharacterized protein</fullName>
    </submittedName>
</protein>
<dbReference type="EMBL" id="JASCZI010242522">
    <property type="protein sequence ID" value="MED6211334.1"/>
    <property type="molecule type" value="Genomic_DNA"/>
</dbReference>
<feature type="compositionally biased region" description="Low complexity" evidence="1">
    <location>
        <begin position="59"/>
        <end position="69"/>
    </location>
</feature>
<keyword evidence="3" id="KW-1185">Reference proteome</keyword>
<gene>
    <name evidence="2" type="ORF">PIB30_072711</name>
</gene>
<comment type="caution">
    <text evidence="2">The sequence shown here is derived from an EMBL/GenBank/DDBJ whole genome shotgun (WGS) entry which is preliminary data.</text>
</comment>
<sequence length="103" mass="11536">PFKHHYSPCVAAKVPLEPDMPVPVARPITATVMANVRHFPQQPHQPRKFQGGEEDQEQPKPAYAAQAPQGFPEPQGYGWGQLQQDMASLQLNQTEFFDSIQAQ</sequence>